<dbReference type="PANTHER" id="PTHR10410">
    <property type="entry name" value="EUKARYOTIC TRANSLATION INITIATION FACTOR 3 -RELATED"/>
    <property type="match status" value="1"/>
</dbReference>
<dbReference type="SMART" id="SM00232">
    <property type="entry name" value="JAB_MPN"/>
    <property type="match status" value="1"/>
</dbReference>
<dbReference type="Proteomes" id="UP000030787">
    <property type="component" value="Chromosome"/>
</dbReference>
<reference evidence="2 3" key="1">
    <citation type="journal article" date="2014" name="Appl. Environ. Microbiol.">
        <title>Comparative Genome Analysis of 'Candidatus Methanoplasma termitum' Indicates a New Mode of Energy Metabolism in the Seventh Order of Methanogens.</title>
        <authorList>
            <person name="Lang K."/>
            <person name="Schuldes J."/>
            <person name="Klingl A."/>
            <person name="Poehlein A."/>
            <person name="Daniel R."/>
            <person name="Brune A."/>
        </authorList>
    </citation>
    <scope>NUCLEOTIDE SEQUENCE [LARGE SCALE GENOMIC DNA]</scope>
    <source>
        <strain evidence="3">Mpt1</strain>
    </source>
</reference>
<dbReference type="AlphaFoldDB" id="A0A0A7L9W5"/>
<sequence length="166" mass="18459">MPKIISSDTPEIEFRKRPVKGVNLFVSESVITAMTEHAESGYAENKEVMGLLAGYIFKDDEGMYVRIEDAVTSELEADEVSVRFKKENLEELFDSIDNCEGDAVVGWYHSHLGIGCYLSEVDIRTHMGLFGGEIGFAVVIDPSDSTLAVFSCDDYKPKIVSMIVFN</sequence>
<dbReference type="STRING" id="1577791.Mpt1_c00370"/>
<evidence type="ECO:0000313" key="3">
    <source>
        <dbReference type="Proteomes" id="UP000030787"/>
    </source>
</evidence>
<accession>A0A0A7L9W5</accession>
<dbReference type="EMBL" id="CP010070">
    <property type="protein sequence ID" value="AIZ55945.1"/>
    <property type="molecule type" value="Genomic_DNA"/>
</dbReference>
<feature type="domain" description="MPN" evidence="1">
    <location>
        <begin position="24"/>
        <end position="161"/>
    </location>
</feature>
<evidence type="ECO:0000313" key="2">
    <source>
        <dbReference type="EMBL" id="AIZ55945.1"/>
    </source>
</evidence>
<dbReference type="GO" id="GO:0008237">
    <property type="term" value="F:metallopeptidase activity"/>
    <property type="evidence" value="ECO:0007669"/>
    <property type="project" value="InterPro"/>
</dbReference>
<dbReference type="InterPro" id="IPR037518">
    <property type="entry name" value="MPN"/>
</dbReference>
<dbReference type="HOGENOM" id="CLU_052991_1_1_2"/>
<protein>
    <submittedName>
        <fullName evidence="2">Mov34/MPN/PAD-1 family protein</fullName>
    </submittedName>
</protein>
<dbReference type="SUPFAM" id="SSF102712">
    <property type="entry name" value="JAB1/MPN domain"/>
    <property type="match status" value="1"/>
</dbReference>
<evidence type="ECO:0000259" key="1">
    <source>
        <dbReference type="PROSITE" id="PS50249"/>
    </source>
</evidence>
<keyword evidence="3" id="KW-1185">Reference proteome</keyword>
<dbReference type="GeneID" id="24817712"/>
<dbReference type="Gene3D" id="3.40.140.10">
    <property type="entry name" value="Cytidine Deaminase, domain 2"/>
    <property type="match status" value="1"/>
</dbReference>
<organism evidence="2 3">
    <name type="scientific">Candidatus Methanoplasma termitum</name>
    <dbReference type="NCBI Taxonomy" id="1577791"/>
    <lineage>
        <taxon>Archaea</taxon>
        <taxon>Methanobacteriati</taxon>
        <taxon>Thermoplasmatota</taxon>
        <taxon>Thermoplasmata</taxon>
        <taxon>Methanomassiliicoccales</taxon>
        <taxon>Methanomassiliicoccaceae</taxon>
        <taxon>Candidatus Methanoplasma</taxon>
    </lineage>
</organism>
<gene>
    <name evidence="2" type="ORF">Mpt1_c00370</name>
</gene>
<dbReference type="Pfam" id="PF01398">
    <property type="entry name" value="JAB"/>
    <property type="match status" value="1"/>
</dbReference>
<dbReference type="InterPro" id="IPR050242">
    <property type="entry name" value="JAMM_MPN+_peptidase_M67A"/>
</dbReference>
<dbReference type="PROSITE" id="PS50249">
    <property type="entry name" value="MPN"/>
    <property type="match status" value="1"/>
</dbReference>
<dbReference type="RefSeq" id="WP_048111160.1">
    <property type="nucleotide sequence ID" value="NZ_CP010070.1"/>
</dbReference>
<dbReference type="KEGG" id="mear:Mpt1_c00370"/>
<dbReference type="OrthoDB" id="10589at2157"/>
<dbReference type="InterPro" id="IPR000555">
    <property type="entry name" value="JAMM/MPN+_dom"/>
</dbReference>
<name>A0A0A7L9W5_9ARCH</name>
<proteinExistence type="predicted"/>